<gene>
    <name evidence="1" type="ORF">DJ019_08555</name>
</gene>
<dbReference type="AlphaFoldDB" id="A0A328BK38"/>
<organism evidence="1 2">
    <name type="scientific">Phenylobacterium kunshanense</name>
    <dbReference type="NCBI Taxonomy" id="1445034"/>
    <lineage>
        <taxon>Bacteria</taxon>
        <taxon>Pseudomonadati</taxon>
        <taxon>Pseudomonadota</taxon>
        <taxon>Alphaproteobacteria</taxon>
        <taxon>Caulobacterales</taxon>
        <taxon>Caulobacteraceae</taxon>
        <taxon>Phenylobacterium</taxon>
    </lineage>
</organism>
<sequence>MSERFEVQTSLGPVWLLGRDTGRPILLVITGAFAAADLFWRMQDHFPDADVLRVHLPGNHCPELAETSIRAFAAAVDEALALRWPDRPAMAVGLSVGGLVALGLRNPLVRRLVVVEPVLLTEGVWPLELFRTQAPAGAQTFVRNMFGIGPDATEAVDHAWVLDGLMVPALVLIGDDPLGAPRSFERMPTLVSAQAIARLSEHPLVEIERVPGAGHNIPRDAGAQLHRAIVRSWQAAFPDGS</sequence>
<reference evidence="1 2" key="1">
    <citation type="submission" date="2018-05" db="EMBL/GenBank/DDBJ databases">
        <authorList>
            <person name="Lanie J.A."/>
            <person name="Ng W.-L."/>
            <person name="Kazmierczak K.M."/>
            <person name="Andrzejewski T.M."/>
            <person name="Davidsen T.M."/>
            <person name="Wayne K.J."/>
            <person name="Tettelin H."/>
            <person name="Glass J.I."/>
            <person name="Rusch D."/>
            <person name="Podicherti R."/>
            <person name="Tsui H.-C.T."/>
            <person name="Winkler M.E."/>
        </authorList>
    </citation>
    <scope>NUCLEOTIDE SEQUENCE [LARGE SCALE GENOMIC DNA]</scope>
    <source>
        <strain evidence="1 2">BUT-10</strain>
    </source>
</reference>
<evidence type="ECO:0000313" key="1">
    <source>
        <dbReference type="EMBL" id="RAK66294.1"/>
    </source>
</evidence>
<evidence type="ECO:0008006" key="3">
    <source>
        <dbReference type="Google" id="ProtNLM"/>
    </source>
</evidence>
<name>A0A328BK38_9CAUL</name>
<protein>
    <recommendedName>
        <fullName evidence="3">Alpha/beta hydrolase</fullName>
    </recommendedName>
</protein>
<dbReference type="OrthoDB" id="7213850at2"/>
<dbReference type="EMBL" id="QFYS01000003">
    <property type="protein sequence ID" value="RAK66294.1"/>
    <property type="molecule type" value="Genomic_DNA"/>
</dbReference>
<evidence type="ECO:0000313" key="2">
    <source>
        <dbReference type="Proteomes" id="UP000249524"/>
    </source>
</evidence>
<dbReference type="Gene3D" id="3.40.50.1820">
    <property type="entry name" value="alpha/beta hydrolase"/>
    <property type="match status" value="1"/>
</dbReference>
<dbReference type="Proteomes" id="UP000249524">
    <property type="component" value="Unassembled WGS sequence"/>
</dbReference>
<proteinExistence type="predicted"/>
<comment type="caution">
    <text evidence="1">The sequence shown here is derived from an EMBL/GenBank/DDBJ whole genome shotgun (WGS) entry which is preliminary data.</text>
</comment>
<dbReference type="RefSeq" id="WP_111275603.1">
    <property type="nucleotide sequence ID" value="NZ_QFYS01000003.1"/>
</dbReference>
<accession>A0A328BK38</accession>
<dbReference type="SUPFAM" id="SSF53474">
    <property type="entry name" value="alpha/beta-Hydrolases"/>
    <property type="match status" value="1"/>
</dbReference>
<dbReference type="InterPro" id="IPR029058">
    <property type="entry name" value="AB_hydrolase_fold"/>
</dbReference>
<keyword evidence="2" id="KW-1185">Reference proteome</keyword>